<comment type="caution">
    <text evidence="10">The sequence shown here is derived from an EMBL/GenBank/DDBJ whole genome shotgun (WGS) entry which is preliminary data.</text>
</comment>
<dbReference type="GO" id="GO:0016746">
    <property type="term" value="F:acyltransferase activity"/>
    <property type="evidence" value="ECO:0007669"/>
    <property type="project" value="InterPro"/>
</dbReference>
<dbReference type="EMBL" id="RSED01000012">
    <property type="protein sequence ID" value="RRS03333.1"/>
    <property type="molecule type" value="Genomic_DNA"/>
</dbReference>
<evidence type="ECO:0000256" key="5">
    <source>
        <dbReference type="ARBA" id="ARBA00022989"/>
    </source>
</evidence>
<dbReference type="PANTHER" id="PTHR43266">
    <property type="entry name" value="MACROLIDE-EFFLUX PROTEIN"/>
    <property type="match status" value="1"/>
</dbReference>
<dbReference type="CDD" id="cd07989">
    <property type="entry name" value="LPLAT_AGPAT-like"/>
    <property type="match status" value="1"/>
</dbReference>
<dbReference type="SUPFAM" id="SSF103473">
    <property type="entry name" value="MFS general substrate transporter"/>
    <property type="match status" value="1"/>
</dbReference>
<feature type="transmembrane region" description="Helical" evidence="8">
    <location>
        <begin position="404"/>
        <end position="427"/>
    </location>
</feature>
<evidence type="ECO:0000256" key="8">
    <source>
        <dbReference type="SAM" id="Phobius"/>
    </source>
</evidence>
<dbReference type="SUPFAM" id="SSF69593">
    <property type="entry name" value="Glycerol-3-phosphate (1)-acyltransferase"/>
    <property type="match status" value="1"/>
</dbReference>
<dbReference type="PANTHER" id="PTHR43266:SF2">
    <property type="entry name" value="MAJOR FACILITATOR SUPERFAMILY (MFS) PROFILE DOMAIN-CONTAINING PROTEIN"/>
    <property type="match status" value="1"/>
</dbReference>
<keyword evidence="4 8" id="KW-0812">Transmembrane</keyword>
<feature type="domain" description="Phospholipid/glycerol acyltransferase" evidence="9">
    <location>
        <begin position="488"/>
        <end position="605"/>
    </location>
</feature>
<sequence length="661" mass="71927">MQVHGPQERNHSVSEAASTPYPAPDAAANPPPGNQFALLGQRRFGPFFWTQFLGAGNDNLFKFAFTVLVTYQLHVSWLEPKMAGLVIGALFILPFLLFSATAGQWADKYDKARIMRSIKLLEVAIMGLAAWGFLTQNVVTLLCCVALMGLHSTFFGPVKYAYLPQHLSPRELTGGNGMVEMGTFVSILLGNVGGGLIMGLGAPGAKWAALACVSVAVLGWLVSLRIPDSPSSEPGLRLNWNPVTETWRNLKLASEYPSVFRSLLGISWMWFFGAVFLSQFPSFARDVLGGDAHVASLLLVVFSIGIAIGSLLCETLSHRSVEIGLVPIGAVGMSVFALDLYFASRGLSHAGVATLYTVSEFIHQPAHWRVMADLALLAFSAGLYSVPMYALIQLRARPSHRARIIAANNILNALFMIVSALAAGAMLGAGFTIPQVFGATALLNVVVVGYVFWLMPEYIIRLVMLVVTRFVYRLRVRGDEHLPTDGAAILVCNHVSFVDAVILGVISPRPMVFLMDHRIFKNPALGWFFRLCKAIPIAPQKEDPEAYEQAFVRAREVLANGDLLCLFPEGAITRDGQLQPFKGGIMKIIEGHDQVPVIPSALHNLWGSYFSRIDGAAMSRPFRRGILNHVGLVVGAPIAASDVTPERLQDEVRKLLAEPAP</sequence>
<evidence type="ECO:0000256" key="7">
    <source>
        <dbReference type="SAM" id="MobiDB-lite"/>
    </source>
</evidence>
<feature type="transmembrane region" description="Helical" evidence="8">
    <location>
        <begin position="183"/>
        <end position="201"/>
    </location>
</feature>
<dbReference type="GO" id="GO:0022857">
    <property type="term" value="F:transmembrane transporter activity"/>
    <property type="evidence" value="ECO:0007669"/>
    <property type="project" value="InterPro"/>
</dbReference>
<gene>
    <name evidence="10" type="ORF">EIP75_15360</name>
</gene>
<keyword evidence="6 8" id="KW-0472">Membrane</keyword>
<dbReference type="Gene3D" id="1.20.1250.20">
    <property type="entry name" value="MFS general substrate transporter like domains"/>
    <property type="match status" value="1"/>
</dbReference>
<proteinExistence type="predicted"/>
<keyword evidence="5 8" id="KW-1133">Transmembrane helix</keyword>
<feature type="transmembrane region" description="Helical" evidence="8">
    <location>
        <begin position="325"/>
        <end position="343"/>
    </location>
</feature>
<dbReference type="Pfam" id="PF07690">
    <property type="entry name" value="MFS_1"/>
    <property type="match status" value="1"/>
</dbReference>
<feature type="transmembrane region" description="Helical" evidence="8">
    <location>
        <begin position="433"/>
        <end position="453"/>
    </location>
</feature>
<dbReference type="Proteomes" id="UP000269265">
    <property type="component" value="Unassembled WGS sequence"/>
</dbReference>
<dbReference type="RefSeq" id="WP_125244162.1">
    <property type="nucleotide sequence ID" value="NZ_RSED01000012.1"/>
</dbReference>
<dbReference type="SMART" id="SM00563">
    <property type="entry name" value="PlsC"/>
    <property type="match status" value="1"/>
</dbReference>
<evidence type="ECO:0000256" key="6">
    <source>
        <dbReference type="ARBA" id="ARBA00023136"/>
    </source>
</evidence>
<dbReference type="InterPro" id="IPR011701">
    <property type="entry name" value="MFS"/>
</dbReference>
<evidence type="ECO:0000313" key="11">
    <source>
        <dbReference type="Proteomes" id="UP000269265"/>
    </source>
</evidence>
<accession>A0A426V8X4</accession>
<reference evidence="10 11" key="1">
    <citation type="submission" date="2018-12" db="EMBL/GenBank/DDBJ databases">
        <title>The whole draft genome of Aquabacterium sp. SJQ9.</title>
        <authorList>
            <person name="Sun L."/>
            <person name="Gao X."/>
            <person name="Chen W."/>
            <person name="Huang K."/>
        </authorList>
    </citation>
    <scope>NUCLEOTIDE SEQUENCE [LARGE SCALE GENOMIC DNA]</scope>
    <source>
        <strain evidence="10 11">SJQ9</strain>
    </source>
</reference>
<name>A0A426V8X4_9BURK</name>
<evidence type="ECO:0000313" key="10">
    <source>
        <dbReference type="EMBL" id="RRS03333.1"/>
    </source>
</evidence>
<evidence type="ECO:0000256" key="1">
    <source>
        <dbReference type="ARBA" id="ARBA00004651"/>
    </source>
</evidence>
<feature type="compositionally biased region" description="Basic and acidic residues" evidence="7">
    <location>
        <begin position="1"/>
        <end position="12"/>
    </location>
</feature>
<organism evidence="10 11">
    <name type="scientific">Aquabacterium soli</name>
    <dbReference type="NCBI Taxonomy" id="2493092"/>
    <lineage>
        <taxon>Bacteria</taxon>
        <taxon>Pseudomonadati</taxon>
        <taxon>Pseudomonadota</taxon>
        <taxon>Betaproteobacteria</taxon>
        <taxon>Burkholderiales</taxon>
        <taxon>Aquabacterium</taxon>
    </lineage>
</organism>
<dbReference type="InterPro" id="IPR036259">
    <property type="entry name" value="MFS_trans_sf"/>
</dbReference>
<keyword evidence="11" id="KW-1185">Reference proteome</keyword>
<keyword evidence="3" id="KW-1003">Cell membrane</keyword>
<evidence type="ECO:0000256" key="3">
    <source>
        <dbReference type="ARBA" id="ARBA00022475"/>
    </source>
</evidence>
<feature type="transmembrane region" description="Helical" evidence="8">
    <location>
        <begin position="292"/>
        <end position="313"/>
    </location>
</feature>
<dbReference type="Pfam" id="PF01553">
    <property type="entry name" value="Acyltransferase"/>
    <property type="match status" value="1"/>
</dbReference>
<comment type="subcellular location">
    <subcellularLocation>
        <location evidence="1">Cell membrane</location>
        <topology evidence="1">Multi-pass membrane protein</topology>
    </subcellularLocation>
</comment>
<dbReference type="OrthoDB" id="9803968at2"/>
<feature type="transmembrane region" description="Helical" evidence="8">
    <location>
        <begin position="82"/>
        <end position="102"/>
    </location>
</feature>
<protein>
    <submittedName>
        <fullName evidence="10">MFS transporter</fullName>
    </submittedName>
</protein>
<keyword evidence="2" id="KW-0813">Transport</keyword>
<evidence type="ECO:0000256" key="2">
    <source>
        <dbReference type="ARBA" id="ARBA00022448"/>
    </source>
</evidence>
<dbReference type="GO" id="GO:0005886">
    <property type="term" value="C:plasma membrane"/>
    <property type="evidence" value="ECO:0007669"/>
    <property type="project" value="UniProtKB-SubCell"/>
</dbReference>
<evidence type="ECO:0000256" key="4">
    <source>
        <dbReference type="ARBA" id="ARBA00022692"/>
    </source>
</evidence>
<dbReference type="CDD" id="cd06173">
    <property type="entry name" value="MFS_MefA_like"/>
    <property type="match status" value="1"/>
</dbReference>
<feature type="transmembrane region" description="Helical" evidence="8">
    <location>
        <begin position="258"/>
        <end position="280"/>
    </location>
</feature>
<dbReference type="AlphaFoldDB" id="A0A426V8X4"/>
<feature type="transmembrane region" description="Helical" evidence="8">
    <location>
        <begin position="374"/>
        <end position="392"/>
    </location>
</feature>
<dbReference type="InterPro" id="IPR002123">
    <property type="entry name" value="Plipid/glycerol_acylTrfase"/>
</dbReference>
<feature type="region of interest" description="Disordered" evidence="7">
    <location>
        <begin position="1"/>
        <end position="27"/>
    </location>
</feature>
<evidence type="ECO:0000259" key="9">
    <source>
        <dbReference type="SMART" id="SM00563"/>
    </source>
</evidence>